<dbReference type="EMBL" id="JADNYJ010000197">
    <property type="protein sequence ID" value="KAF8875409.1"/>
    <property type="molecule type" value="Genomic_DNA"/>
</dbReference>
<dbReference type="Proteomes" id="UP000724874">
    <property type="component" value="Unassembled WGS sequence"/>
</dbReference>
<name>A0A9P5N8W5_GYMJU</name>
<gene>
    <name evidence="1" type="ORF">CPB84DRAFT_1853270</name>
</gene>
<dbReference type="OrthoDB" id="27214at2759"/>
<evidence type="ECO:0000313" key="2">
    <source>
        <dbReference type="Proteomes" id="UP000724874"/>
    </source>
</evidence>
<dbReference type="AlphaFoldDB" id="A0A9P5N8W5"/>
<proteinExistence type="predicted"/>
<reference evidence="1" key="1">
    <citation type="submission" date="2020-11" db="EMBL/GenBank/DDBJ databases">
        <authorList>
            <consortium name="DOE Joint Genome Institute"/>
            <person name="Ahrendt S."/>
            <person name="Riley R."/>
            <person name="Andreopoulos W."/>
            <person name="LaButti K."/>
            <person name="Pangilinan J."/>
            <person name="Ruiz-duenas F.J."/>
            <person name="Barrasa J.M."/>
            <person name="Sanchez-Garcia M."/>
            <person name="Camarero S."/>
            <person name="Miyauchi S."/>
            <person name="Serrano A."/>
            <person name="Linde D."/>
            <person name="Babiker R."/>
            <person name="Drula E."/>
            <person name="Ayuso-Fernandez I."/>
            <person name="Pacheco R."/>
            <person name="Padilla G."/>
            <person name="Ferreira P."/>
            <person name="Barriuso J."/>
            <person name="Kellner H."/>
            <person name="Castanera R."/>
            <person name="Alfaro M."/>
            <person name="Ramirez L."/>
            <person name="Pisabarro A.G."/>
            <person name="Kuo A."/>
            <person name="Tritt A."/>
            <person name="Lipzen A."/>
            <person name="He G."/>
            <person name="Yan M."/>
            <person name="Ng V."/>
            <person name="Cullen D."/>
            <person name="Martin F."/>
            <person name="Rosso M.-N."/>
            <person name="Henrissat B."/>
            <person name="Hibbett D."/>
            <person name="Martinez A.T."/>
            <person name="Grigoriev I.V."/>
        </authorList>
    </citation>
    <scope>NUCLEOTIDE SEQUENCE</scope>
    <source>
        <strain evidence="1">AH 44721</strain>
    </source>
</reference>
<evidence type="ECO:0000313" key="1">
    <source>
        <dbReference type="EMBL" id="KAF8875409.1"/>
    </source>
</evidence>
<keyword evidence="2" id="KW-1185">Reference proteome</keyword>
<organism evidence="1 2">
    <name type="scientific">Gymnopilus junonius</name>
    <name type="common">Spectacular rustgill mushroom</name>
    <name type="synonym">Gymnopilus spectabilis subsp. junonius</name>
    <dbReference type="NCBI Taxonomy" id="109634"/>
    <lineage>
        <taxon>Eukaryota</taxon>
        <taxon>Fungi</taxon>
        <taxon>Dikarya</taxon>
        <taxon>Basidiomycota</taxon>
        <taxon>Agaricomycotina</taxon>
        <taxon>Agaricomycetes</taxon>
        <taxon>Agaricomycetidae</taxon>
        <taxon>Agaricales</taxon>
        <taxon>Agaricineae</taxon>
        <taxon>Hymenogastraceae</taxon>
        <taxon>Gymnopilus</taxon>
    </lineage>
</organism>
<comment type="caution">
    <text evidence="1">The sequence shown here is derived from an EMBL/GenBank/DDBJ whole genome shotgun (WGS) entry which is preliminary data.</text>
</comment>
<protein>
    <submittedName>
        <fullName evidence="1">Uncharacterized protein</fullName>
    </submittedName>
</protein>
<accession>A0A9P5N8W5</accession>
<sequence length="298" mass="32427">MPLTLLTDSDGVQSIHVTPEAFEVASAEFANEIQFWQNALPGPMKGQLTSVSRAKVLLINGQNPFIMVDANVQITGGFQGFGMHQNFFFASYNLASTGWTHIMGDFAQQSLFLNNSVTLTILQNGHTSPEVITQHNNQTPLIKFQQQPPIPAQVACKQPLDVMLNTSPPSDIVLPPSLQLALPAIVGPKPTTIPQAGLDTKVRDGPLAQLTTDWIVNNDADPLDILLYNPINWPNASNVFFALATNWLQPPILMTINDHADAFTQRVGEECPLDGFPVTPPANALFDIEKVAIVSNGR</sequence>